<dbReference type="Proteomes" id="UP000198727">
    <property type="component" value="Unassembled WGS sequence"/>
</dbReference>
<keyword evidence="6" id="KW-1185">Reference proteome</keyword>
<dbReference type="STRING" id="587909.SAMN05421810_111189"/>
<evidence type="ECO:0000256" key="3">
    <source>
        <dbReference type="ARBA" id="ARBA00022827"/>
    </source>
</evidence>
<dbReference type="Gene3D" id="3.40.30.120">
    <property type="match status" value="1"/>
</dbReference>
<dbReference type="InterPro" id="IPR002938">
    <property type="entry name" value="FAD-bd"/>
</dbReference>
<evidence type="ECO:0000256" key="2">
    <source>
        <dbReference type="ARBA" id="ARBA00022630"/>
    </source>
</evidence>
<dbReference type="PRINTS" id="PR00420">
    <property type="entry name" value="RNGMNOXGNASE"/>
</dbReference>
<name>A0A1I6A958_9PSEU</name>
<dbReference type="PANTHER" id="PTHR43004">
    <property type="entry name" value="TRK SYSTEM POTASSIUM UPTAKE PROTEIN"/>
    <property type="match status" value="1"/>
</dbReference>
<organism evidence="5 6">
    <name type="scientific">Amycolatopsis arida</name>
    <dbReference type="NCBI Taxonomy" id="587909"/>
    <lineage>
        <taxon>Bacteria</taxon>
        <taxon>Bacillati</taxon>
        <taxon>Actinomycetota</taxon>
        <taxon>Actinomycetes</taxon>
        <taxon>Pseudonocardiales</taxon>
        <taxon>Pseudonocardiaceae</taxon>
        <taxon>Amycolatopsis</taxon>
    </lineage>
</organism>
<dbReference type="Gene3D" id="3.30.9.10">
    <property type="entry name" value="D-Amino Acid Oxidase, subunit A, domain 2"/>
    <property type="match status" value="1"/>
</dbReference>
<dbReference type="Gene3D" id="3.50.50.60">
    <property type="entry name" value="FAD/NAD(P)-binding domain"/>
    <property type="match status" value="1"/>
</dbReference>
<dbReference type="InterPro" id="IPR050641">
    <property type="entry name" value="RIFMO-like"/>
</dbReference>
<evidence type="ECO:0000313" key="5">
    <source>
        <dbReference type="EMBL" id="SFQ65195.1"/>
    </source>
</evidence>
<feature type="domain" description="FAD-binding" evidence="4">
    <location>
        <begin position="5"/>
        <end position="359"/>
    </location>
</feature>
<dbReference type="GO" id="GO:0016709">
    <property type="term" value="F:oxidoreductase activity, acting on paired donors, with incorporation or reduction of molecular oxygen, NAD(P)H as one donor, and incorporation of one atom of oxygen"/>
    <property type="evidence" value="ECO:0007669"/>
    <property type="project" value="UniProtKB-ARBA"/>
</dbReference>
<dbReference type="EMBL" id="FOWW01000011">
    <property type="protein sequence ID" value="SFQ65195.1"/>
    <property type="molecule type" value="Genomic_DNA"/>
</dbReference>
<sequence length="526" mass="55508">MDDARTSVLVVGGGIVGLTAAAFLARHGVPVTLVERHPGTSVHPRAWGWYPRTMELWRELGIEDAVLAEAAGFADHNLIAKVTSLSGEVLHSTVSPAGEDLGHLSPSPQISLSQDRLEPIVRAAAADEGADLRFSTELVDLAEVEDGARAVLLDRTSGTTTTLTADYVVAADGARSPLRARLAVGVVGREALRHQLSILFNADLATVLGGRRFAICQIENPEVSGVLGHDDTLGQATLIVTYHPDRGETPADYDHERCARLATAALGTTDVPVTIRSVLPWEMGATVAERYRAGRVFFVGDAAHVIPPVGGYGANTGVQDAHNLAWKLAAVLSDQAGPALLDTYEHERRPVAQGVVEQATMRLAVRAGYATPEQKAALLETTHVTLGYRYPVDDSPAPLFADPADLVAEPGVRLPHLWVGERSGERSTVDLVDGAWTVVAGPGGTAWAGAARAAATRLNLPVHAHVLDGVAGPADVDGRWEKATGLGPEGAILSRPDGFVSARWDRGLDGNGDHLATVLRTALARE</sequence>
<keyword evidence="3" id="KW-0274">FAD</keyword>
<evidence type="ECO:0000259" key="4">
    <source>
        <dbReference type="Pfam" id="PF01494"/>
    </source>
</evidence>
<dbReference type="GO" id="GO:0071949">
    <property type="term" value="F:FAD binding"/>
    <property type="evidence" value="ECO:0007669"/>
    <property type="project" value="InterPro"/>
</dbReference>
<gene>
    <name evidence="5" type="ORF">SAMN05421810_111189</name>
</gene>
<proteinExistence type="predicted"/>
<protein>
    <submittedName>
        <fullName evidence="5">Putative polyketide hydroxylase</fullName>
    </submittedName>
</protein>
<dbReference type="Pfam" id="PF21274">
    <property type="entry name" value="Rng_hyd_C"/>
    <property type="match status" value="1"/>
</dbReference>
<dbReference type="SUPFAM" id="SSF51905">
    <property type="entry name" value="FAD/NAD(P)-binding domain"/>
    <property type="match status" value="1"/>
</dbReference>
<dbReference type="OrthoDB" id="4246007at2"/>
<dbReference type="PANTHER" id="PTHR43004:SF19">
    <property type="entry name" value="BINDING MONOOXYGENASE, PUTATIVE (JCVI)-RELATED"/>
    <property type="match status" value="1"/>
</dbReference>
<dbReference type="Pfam" id="PF01494">
    <property type="entry name" value="FAD_binding_3"/>
    <property type="match status" value="1"/>
</dbReference>
<reference evidence="6" key="1">
    <citation type="submission" date="2016-10" db="EMBL/GenBank/DDBJ databases">
        <authorList>
            <person name="Varghese N."/>
            <person name="Submissions S."/>
        </authorList>
    </citation>
    <scope>NUCLEOTIDE SEQUENCE [LARGE SCALE GENOMIC DNA]</scope>
    <source>
        <strain evidence="6">CGMCC 4.5579</strain>
    </source>
</reference>
<dbReference type="AlphaFoldDB" id="A0A1I6A958"/>
<keyword evidence="2" id="KW-0285">Flavoprotein</keyword>
<evidence type="ECO:0000256" key="1">
    <source>
        <dbReference type="ARBA" id="ARBA00001974"/>
    </source>
</evidence>
<dbReference type="RefSeq" id="WP_092535640.1">
    <property type="nucleotide sequence ID" value="NZ_FOWW01000011.1"/>
</dbReference>
<dbReference type="InterPro" id="IPR036188">
    <property type="entry name" value="FAD/NAD-bd_sf"/>
</dbReference>
<comment type="cofactor">
    <cofactor evidence="1">
        <name>FAD</name>
        <dbReference type="ChEBI" id="CHEBI:57692"/>
    </cofactor>
</comment>
<evidence type="ECO:0000313" key="6">
    <source>
        <dbReference type="Proteomes" id="UP000198727"/>
    </source>
</evidence>
<accession>A0A1I6A958</accession>